<evidence type="ECO:0000313" key="2">
    <source>
        <dbReference type="EMBL" id="CAE0377381.1"/>
    </source>
</evidence>
<keyword evidence="1" id="KW-0812">Transmembrane</keyword>
<reference evidence="2" key="1">
    <citation type="submission" date="2021-01" db="EMBL/GenBank/DDBJ databases">
        <authorList>
            <person name="Corre E."/>
            <person name="Pelletier E."/>
            <person name="Niang G."/>
            <person name="Scheremetjew M."/>
            <person name="Finn R."/>
            <person name="Kale V."/>
            <person name="Holt S."/>
            <person name="Cochrane G."/>
            <person name="Meng A."/>
            <person name="Brown T."/>
            <person name="Cohen L."/>
        </authorList>
    </citation>
    <scope>NUCLEOTIDE SEQUENCE</scope>
    <source>
        <strain evidence="2">CT5</strain>
    </source>
</reference>
<keyword evidence="1" id="KW-0472">Membrane</keyword>
<evidence type="ECO:0000256" key="1">
    <source>
        <dbReference type="SAM" id="Phobius"/>
    </source>
</evidence>
<gene>
    <name evidence="2" type="ORF">ECRA1380_LOCUS2336</name>
    <name evidence="3" type="ORF">ECRASSUSDP1_LOCUS27023</name>
</gene>
<evidence type="ECO:0000313" key="3">
    <source>
        <dbReference type="EMBL" id="CAI2385457.1"/>
    </source>
</evidence>
<dbReference type="Proteomes" id="UP001295684">
    <property type="component" value="Unassembled WGS sequence"/>
</dbReference>
<sequence length="103" mass="11884">MTKSHSSGFIPGGLFGFFLAMAARKQLGQRLLQNPLVYPSTFIFMGLTTMLFNYQRRCMLEYSLVKEDGMMFNTYIHHMNHAIIGEEEEHGQLHEFIVGHSVR</sequence>
<dbReference type="EMBL" id="CAMPGE010027873">
    <property type="protein sequence ID" value="CAI2385457.1"/>
    <property type="molecule type" value="Genomic_DNA"/>
</dbReference>
<accession>A0A7S3K868</accession>
<keyword evidence="1" id="KW-1133">Transmembrane helix</keyword>
<dbReference type="EMBL" id="HBIK01004755">
    <property type="protein sequence ID" value="CAE0377381.1"/>
    <property type="molecule type" value="Transcribed_RNA"/>
</dbReference>
<proteinExistence type="predicted"/>
<evidence type="ECO:0000313" key="4">
    <source>
        <dbReference type="Proteomes" id="UP001295684"/>
    </source>
</evidence>
<dbReference type="AlphaFoldDB" id="A0A7S3K868"/>
<keyword evidence="4" id="KW-1185">Reference proteome</keyword>
<organism evidence="2">
    <name type="scientific">Euplotes crassus</name>
    <dbReference type="NCBI Taxonomy" id="5936"/>
    <lineage>
        <taxon>Eukaryota</taxon>
        <taxon>Sar</taxon>
        <taxon>Alveolata</taxon>
        <taxon>Ciliophora</taxon>
        <taxon>Intramacronucleata</taxon>
        <taxon>Spirotrichea</taxon>
        <taxon>Hypotrichia</taxon>
        <taxon>Euplotida</taxon>
        <taxon>Euplotidae</taxon>
        <taxon>Moneuplotes</taxon>
    </lineage>
</organism>
<name>A0A7S3K868_EUPCR</name>
<feature type="transmembrane region" description="Helical" evidence="1">
    <location>
        <begin position="7"/>
        <end position="24"/>
    </location>
</feature>
<reference evidence="3" key="2">
    <citation type="submission" date="2023-07" db="EMBL/GenBank/DDBJ databases">
        <authorList>
            <consortium name="AG Swart"/>
            <person name="Singh M."/>
            <person name="Singh A."/>
            <person name="Seah K."/>
            <person name="Emmerich C."/>
        </authorList>
    </citation>
    <scope>NUCLEOTIDE SEQUENCE</scope>
    <source>
        <strain evidence="3">DP1</strain>
    </source>
</reference>
<feature type="transmembrane region" description="Helical" evidence="1">
    <location>
        <begin position="36"/>
        <end position="54"/>
    </location>
</feature>
<protein>
    <submittedName>
        <fullName evidence="2">Uncharacterized protein</fullName>
    </submittedName>
</protein>